<dbReference type="Proteomes" id="UP001215598">
    <property type="component" value="Unassembled WGS sequence"/>
</dbReference>
<sequence length="281" mass="30852">MRANLAGTTRQASYLLLRIVRVDSAAVKRWNEDLPSNVTGVRGGLVGPSASCLRPTRVEPQRQLNAVFPPLMIVDSDSRGTRGSTDALGTGRKLNGNERRRNDSQFARSSIIKSGQIQVNPELSALVVGKKLREWSTTALVSSGLDTQLDIPALDLGLHHPGEGDKELVLPFKARFLEVPINLMLFAIAVVRASLGSGIEAQIDERIPNSVSRRNQYFEGASETDQQTKSEANPGVFPGFLEILRPEDSTPVKEHLASQMSRHPAKFLNFQHPLDVCCPRR</sequence>
<name>A0AAD7IHT1_9AGAR</name>
<proteinExistence type="predicted"/>
<feature type="region of interest" description="Disordered" evidence="1">
    <location>
        <begin position="78"/>
        <end position="102"/>
    </location>
</feature>
<organism evidence="2 3">
    <name type="scientific">Mycena metata</name>
    <dbReference type="NCBI Taxonomy" id="1033252"/>
    <lineage>
        <taxon>Eukaryota</taxon>
        <taxon>Fungi</taxon>
        <taxon>Dikarya</taxon>
        <taxon>Basidiomycota</taxon>
        <taxon>Agaricomycotina</taxon>
        <taxon>Agaricomycetes</taxon>
        <taxon>Agaricomycetidae</taxon>
        <taxon>Agaricales</taxon>
        <taxon>Marasmiineae</taxon>
        <taxon>Mycenaceae</taxon>
        <taxon>Mycena</taxon>
    </lineage>
</organism>
<evidence type="ECO:0000256" key="1">
    <source>
        <dbReference type="SAM" id="MobiDB-lite"/>
    </source>
</evidence>
<comment type="caution">
    <text evidence="2">The sequence shown here is derived from an EMBL/GenBank/DDBJ whole genome shotgun (WGS) entry which is preliminary data.</text>
</comment>
<accession>A0AAD7IHT1</accession>
<evidence type="ECO:0000313" key="3">
    <source>
        <dbReference type="Proteomes" id="UP001215598"/>
    </source>
</evidence>
<evidence type="ECO:0000313" key="2">
    <source>
        <dbReference type="EMBL" id="KAJ7741891.1"/>
    </source>
</evidence>
<reference evidence="2" key="1">
    <citation type="submission" date="2023-03" db="EMBL/GenBank/DDBJ databases">
        <title>Massive genome expansion in bonnet fungi (Mycena s.s.) driven by repeated elements and novel gene families across ecological guilds.</title>
        <authorList>
            <consortium name="Lawrence Berkeley National Laboratory"/>
            <person name="Harder C.B."/>
            <person name="Miyauchi S."/>
            <person name="Viragh M."/>
            <person name="Kuo A."/>
            <person name="Thoen E."/>
            <person name="Andreopoulos B."/>
            <person name="Lu D."/>
            <person name="Skrede I."/>
            <person name="Drula E."/>
            <person name="Henrissat B."/>
            <person name="Morin E."/>
            <person name="Kohler A."/>
            <person name="Barry K."/>
            <person name="LaButti K."/>
            <person name="Morin E."/>
            <person name="Salamov A."/>
            <person name="Lipzen A."/>
            <person name="Mereny Z."/>
            <person name="Hegedus B."/>
            <person name="Baldrian P."/>
            <person name="Stursova M."/>
            <person name="Weitz H."/>
            <person name="Taylor A."/>
            <person name="Grigoriev I.V."/>
            <person name="Nagy L.G."/>
            <person name="Martin F."/>
            <person name="Kauserud H."/>
        </authorList>
    </citation>
    <scope>NUCLEOTIDE SEQUENCE</scope>
    <source>
        <strain evidence="2">CBHHK182m</strain>
    </source>
</reference>
<dbReference type="EMBL" id="JARKIB010000097">
    <property type="protein sequence ID" value="KAJ7741891.1"/>
    <property type="molecule type" value="Genomic_DNA"/>
</dbReference>
<dbReference type="AlphaFoldDB" id="A0AAD7IHT1"/>
<protein>
    <submittedName>
        <fullName evidence="2">Uncharacterized protein</fullName>
    </submittedName>
</protein>
<keyword evidence="3" id="KW-1185">Reference proteome</keyword>
<gene>
    <name evidence="2" type="ORF">B0H16DRAFT_1464337</name>
</gene>